<accession>G0MMR9</accession>
<protein>
    <submittedName>
        <fullName evidence="2">Uncharacterized protein</fullName>
    </submittedName>
</protein>
<dbReference type="Proteomes" id="UP000008068">
    <property type="component" value="Unassembled WGS sequence"/>
</dbReference>
<keyword evidence="3" id="KW-1185">Reference proteome</keyword>
<organism evidence="3">
    <name type="scientific">Caenorhabditis brenneri</name>
    <name type="common">Nematode worm</name>
    <dbReference type="NCBI Taxonomy" id="135651"/>
    <lineage>
        <taxon>Eukaryota</taxon>
        <taxon>Metazoa</taxon>
        <taxon>Ecdysozoa</taxon>
        <taxon>Nematoda</taxon>
        <taxon>Chromadorea</taxon>
        <taxon>Rhabditida</taxon>
        <taxon>Rhabditina</taxon>
        <taxon>Rhabditomorpha</taxon>
        <taxon>Rhabditoidea</taxon>
        <taxon>Rhabditidae</taxon>
        <taxon>Peloderinae</taxon>
        <taxon>Caenorhabditis</taxon>
    </lineage>
</organism>
<dbReference type="HOGENOM" id="CLU_824472_0_0_1"/>
<proteinExistence type="predicted"/>
<evidence type="ECO:0000313" key="2">
    <source>
        <dbReference type="EMBL" id="EGT37525.1"/>
    </source>
</evidence>
<evidence type="ECO:0000256" key="1">
    <source>
        <dbReference type="SAM" id="MobiDB-lite"/>
    </source>
</evidence>
<feature type="region of interest" description="Disordered" evidence="1">
    <location>
        <begin position="163"/>
        <end position="186"/>
    </location>
</feature>
<dbReference type="InParanoid" id="G0MMR9"/>
<feature type="compositionally biased region" description="Polar residues" evidence="1">
    <location>
        <begin position="37"/>
        <end position="49"/>
    </location>
</feature>
<feature type="region of interest" description="Disordered" evidence="1">
    <location>
        <begin position="31"/>
        <end position="62"/>
    </location>
</feature>
<reference evidence="3" key="1">
    <citation type="submission" date="2011-07" db="EMBL/GenBank/DDBJ databases">
        <authorList>
            <consortium name="Caenorhabditis brenneri Sequencing and Analysis Consortium"/>
            <person name="Wilson R.K."/>
        </authorList>
    </citation>
    <scope>NUCLEOTIDE SEQUENCE [LARGE SCALE GENOMIC DNA]</scope>
    <source>
        <strain evidence="3">PB2801</strain>
    </source>
</reference>
<dbReference type="AlphaFoldDB" id="G0MMR9"/>
<feature type="region of interest" description="Disordered" evidence="1">
    <location>
        <begin position="303"/>
        <end position="337"/>
    </location>
</feature>
<name>G0MMR9_CAEBE</name>
<sequence>MDQRIINGNKKVRAATQEMLDILAEERAKKKCAKYTEASTNTETNQGASSVKEGPGRANAPKFNMDSILAEKQQDGPAGLEMKNGPETAQGDLPEWAAQLFALHAEQLLPSTATGTFPPTTLVSSNSITTSRFSFPDILNLGINSGLNSTTDSSSIVHKAFPTTSSRKRAADSELTPSETCSKTSTKKFAQAATSAKSPEMVVSTPGALTTWNSEQFNAFYQYYQQLPGSAQGLLNTLPQTRGAPSQDALTAFQTDNQHFADSVLGLNSGQSAPSWNGGTGALSGSTQRLGLSQLLQMGLFGNVPAATTPSTSQQSSSSSGGPQANTAVSDGDTEGY</sequence>
<evidence type="ECO:0000313" key="3">
    <source>
        <dbReference type="Proteomes" id="UP000008068"/>
    </source>
</evidence>
<feature type="compositionally biased region" description="Polar residues" evidence="1">
    <location>
        <begin position="175"/>
        <end position="186"/>
    </location>
</feature>
<gene>
    <name evidence="2" type="ORF">CAEBREN_03164</name>
</gene>
<dbReference type="EMBL" id="GL379802">
    <property type="protein sequence ID" value="EGT37525.1"/>
    <property type="molecule type" value="Genomic_DNA"/>
</dbReference>
<feature type="compositionally biased region" description="Low complexity" evidence="1">
    <location>
        <begin position="305"/>
        <end position="325"/>
    </location>
</feature>